<dbReference type="CDD" id="cd04301">
    <property type="entry name" value="NAT_SF"/>
    <property type="match status" value="1"/>
</dbReference>
<dbReference type="Proteomes" id="UP000216446">
    <property type="component" value="Unassembled WGS sequence"/>
</dbReference>
<name>A0A259U030_9BACT</name>
<evidence type="ECO:0000259" key="1">
    <source>
        <dbReference type="PROSITE" id="PS51186"/>
    </source>
</evidence>
<keyword evidence="2" id="KW-0808">Transferase</keyword>
<accession>A0A259U030</accession>
<keyword evidence="3" id="KW-1185">Reference proteome</keyword>
<dbReference type="OrthoDB" id="9812289at2"/>
<proteinExistence type="predicted"/>
<dbReference type="SUPFAM" id="SSF55729">
    <property type="entry name" value="Acyl-CoA N-acyltransferases (Nat)"/>
    <property type="match status" value="1"/>
</dbReference>
<organism evidence="2 3">
    <name type="scientific">Rubricoccus marinus</name>
    <dbReference type="NCBI Taxonomy" id="716817"/>
    <lineage>
        <taxon>Bacteria</taxon>
        <taxon>Pseudomonadati</taxon>
        <taxon>Rhodothermota</taxon>
        <taxon>Rhodothermia</taxon>
        <taxon>Rhodothermales</taxon>
        <taxon>Rubricoccaceae</taxon>
        <taxon>Rubricoccus</taxon>
    </lineage>
</organism>
<dbReference type="InterPro" id="IPR000182">
    <property type="entry name" value="GNAT_dom"/>
</dbReference>
<reference evidence="2 3" key="1">
    <citation type="submission" date="2016-11" db="EMBL/GenBank/DDBJ databases">
        <title>Study of marine rhodopsin-containing bacteria.</title>
        <authorList>
            <person name="Yoshizawa S."/>
            <person name="Kumagai Y."/>
            <person name="Kogure K."/>
        </authorList>
    </citation>
    <scope>NUCLEOTIDE SEQUENCE [LARGE SCALE GENOMIC DNA]</scope>
    <source>
        <strain evidence="2 3">SG-29</strain>
    </source>
</reference>
<gene>
    <name evidence="2" type="ORF">BSZ36_10420</name>
</gene>
<dbReference type="PROSITE" id="PS51186">
    <property type="entry name" value="GNAT"/>
    <property type="match status" value="1"/>
</dbReference>
<feature type="domain" description="N-acetyltransferase" evidence="1">
    <location>
        <begin position="18"/>
        <end position="157"/>
    </location>
</feature>
<comment type="caution">
    <text evidence="2">The sequence shown here is derived from an EMBL/GenBank/DDBJ whole genome shotgun (WGS) entry which is preliminary data.</text>
</comment>
<dbReference type="InParanoid" id="A0A259U030"/>
<dbReference type="RefSeq" id="WP_094548629.1">
    <property type="nucleotide sequence ID" value="NZ_MQWB01000001.1"/>
</dbReference>
<protein>
    <submittedName>
        <fullName evidence="2">GNAT family N-acetyltransferase</fullName>
    </submittedName>
</protein>
<dbReference type="Gene3D" id="3.40.630.30">
    <property type="match status" value="1"/>
</dbReference>
<dbReference type="GO" id="GO:0016747">
    <property type="term" value="F:acyltransferase activity, transferring groups other than amino-acyl groups"/>
    <property type="evidence" value="ECO:0007669"/>
    <property type="project" value="InterPro"/>
</dbReference>
<dbReference type="AlphaFoldDB" id="A0A259U030"/>
<dbReference type="InterPro" id="IPR016181">
    <property type="entry name" value="Acyl_CoA_acyltransferase"/>
</dbReference>
<evidence type="ECO:0000313" key="2">
    <source>
        <dbReference type="EMBL" id="OZC03359.1"/>
    </source>
</evidence>
<evidence type="ECO:0000313" key="3">
    <source>
        <dbReference type="Proteomes" id="UP000216446"/>
    </source>
</evidence>
<dbReference type="Pfam" id="PF00583">
    <property type="entry name" value="Acetyltransf_1"/>
    <property type="match status" value="1"/>
</dbReference>
<sequence>MQIDASPSSSAGFSLGEVRIERVGISRYAEVQALNRAVFGDDRVIFRLDRTDLTFLVAYHEQTPIGFKVGYGESEPTFYSAKGAILEPYRRRGVARQLLARLMDEARAMDYRRFAYDTFPNKHPGMTVMGLAEGFKVTAAGYNAAYRDYRIRFEKRL</sequence>
<dbReference type="EMBL" id="MQWB01000001">
    <property type="protein sequence ID" value="OZC03359.1"/>
    <property type="molecule type" value="Genomic_DNA"/>
</dbReference>